<reference evidence="10 11" key="2">
    <citation type="submission" date="2025-04" db="UniProtKB">
        <authorList>
            <consortium name="RefSeq"/>
        </authorList>
    </citation>
    <scope>IDENTIFICATION</scope>
</reference>
<comment type="subcellular location">
    <subcellularLocation>
        <location evidence="1">Membrane</location>
        <topology evidence="1">Multi-pass membrane protein</topology>
    </subcellularLocation>
</comment>
<evidence type="ECO:0000256" key="4">
    <source>
        <dbReference type="ARBA" id="ARBA00022989"/>
    </source>
</evidence>
<dbReference type="GO" id="GO:0005886">
    <property type="term" value="C:plasma membrane"/>
    <property type="evidence" value="ECO:0007669"/>
    <property type="project" value="TreeGrafter"/>
</dbReference>
<evidence type="ECO:0000313" key="9">
    <source>
        <dbReference type="Proteomes" id="UP001165740"/>
    </source>
</evidence>
<evidence type="ECO:0000256" key="3">
    <source>
        <dbReference type="ARBA" id="ARBA00022692"/>
    </source>
</evidence>
<comment type="similarity">
    <text evidence="2">Belongs to the UPF0359 family.</text>
</comment>
<dbReference type="KEGG" id="bgt:106056537"/>
<dbReference type="RefSeq" id="XP_055882504.1">
    <property type="nucleotide sequence ID" value="XM_056026529.1"/>
</dbReference>
<dbReference type="PANTHER" id="PTHR15876:SF8">
    <property type="entry name" value="TRANSMEMBRANE PROTEIN ADIPOCYTE-ASSOCIATED 1"/>
    <property type="match status" value="1"/>
</dbReference>
<name>A0A2C9LZA8_BIOGL</name>
<feature type="transmembrane region" description="Helical" evidence="6">
    <location>
        <begin position="230"/>
        <end position="253"/>
    </location>
</feature>
<dbReference type="PANTHER" id="PTHR15876">
    <property type="entry name" value="TRANSMEMBRANE PROTEIN ADIPOCYTE-ASSOCIATED 1"/>
    <property type="match status" value="1"/>
</dbReference>
<feature type="transmembrane region" description="Helical" evidence="6">
    <location>
        <begin position="144"/>
        <end position="162"/>
    </location>
</feature>
<organism evidence="7 8">
    <name type="scientific">Biomphalaria glabrata</name>
    <name type="common">Bloodfluke planorb</name>
    <name type="synonym">Freshwater snail</name>
    <dbReference type="NCBI Taxonomy" id="6526"/>
    <lineage>
        <taxon>Eukaryota</taxon>
        <taxon>Metazoa</taxon>
        <taxon>Spiralia</taxon>
        <taxon>Lophotrochozoa</taxon>
        <taxon>Mollusca</taxon>
        <taxon>Gastropoda</taxon>
        <taxon>Heterobranchia</taxon>
        <taxon>Euthyneura</taxon>
        <taxon>Panpulmonata</taxon>
        <taxon>Hygrophila</taxon>
        <taxon>Lymnaeoidea</taxon>
        <taxon>Planorbidae</taxon>
        <taxon>Biomphalaria</taxon>
    </lineage>
</organism>
<evidence type="ECO:0000256" key="2">
    <source>
        <dbReference type="ARBA" id="ARBA00010125"/>
    </source>
</evidence>
<dbReference type="GeneID" id="106056537"/>
<dbReference type="RefSeq" id="XP_055882508.1">
    <property type="nucleotide sequence ID" value="XM_056026533.1"/>
</dbReference>
<evidence type="ECO:0000313" key="10">
    <source>
        <dbReference type="RefSeq" id="XP_013068772.1"/>
    </source>
</evidence>
<dbReference type="STRING" id="6526.A0A2C9LZA8"/>
<keyword evidence="9" id="KW-1185">Reference proteome</keyword>
<dbReference type="VEuPathDB" id="VectorBase:BGLB036725"/>
<dbReference type="RefSeq" id="XP_055882505.1">
    <property type="nucleotide sequence ID" value="XM_056026530.1"/>
</dbReference>
<dbReference type="EnsemblMetazoa" id="BGLB036725-RA">
    <property type="protein sequence ID" value="BGLB036725-PA"/>
    <property type="gene ID" value="BGLB036725"/>
</dbReference>
<dbReference type="GO" id="GO:0004930">
    <property type="term" value="F:G protein-coupled receptor activity"/>
    <property type="evidence" value="ECO:0007669"/>
    <property type="project" value="TreeGrafter"/>
</dbReference>
<dbReference type="OrthoDB" id="10027388at2759"/>
<dbReference type="RefSeq" id="XP_013068772.1">
    <property type="nucleotide sequence ID" value="XM_013213318.2"/>
</dbReference>
<evidence type="ECO:0000313" key="12">
    <source>
        <dbReference type="RefSeq" id="XP_055882505.1"/>
    </source>
</evidence>
<evidence type="ECO:0000313" key="13">
    <source>
        <dbReference type="RefSeq" id="XP_055882506.1"/>
    </source>
</evidence>
<feature type="transmembrane region" description="Helical" evidence="6">
    <location>
        <begin position="37"/>
        <end position="59"/>
    </location>
</feature>
<feature type="transmembrane region" description="Helical" evidence="6">
    <location>
        <begin position="71"/>
        <end position="97"/>
    </location>
</feature>
<evidence type="ECO:0000313" key="15">
    <source>
        <dbReference type="RefSeq" id="XP_055882508.1"/>
    </source>
</evidence>
<feature type="transmembrane region" description="Helical" evidence="6">
    <location>
        <begin position="194"/>
        <end position="218"/>
    </location>
</feature>
<evidence type="ECO:0000313" key="11">
    <source>
        <dbReference type="RefSeq" id="XP_055882504.1"/>
    </source>
</evidence>
<feature type="transmembrane region" description="Helical" evidence="6">
    <location>
        <begin position="265"/>
        <end position="286"/>
    </location>
</feature>
<feature type="transmembrane region" description="Helical" evidence="6">
    <location>
        <begin position="109"/>
        <end position="132"/>
    </location>
</feature>
<dbReference type="Proteomes" id="UP001165740">
    <property type="component" value="Chromosome 4"/>
</dbReference>
<protein>
    <submittedName>
        <fullName evidence="10 11">Transmembrane protein adipocyte-associated 1 homolog</fullName>
    </submittedName>
</protein>
<dbReference type="AlphaFoldDB" id="A0A2C9LZA8"/>
<dbReference type="VEuPathDB" id="VectorBase:BGLAX_041547"/>
<dbReference type="RefSeq" id="XP_055882507.1">
    <property type="nucleotide sequence ID" value="XM_056026532.1"/>
</dbReference>
<evidence type="ECO:0000313" key="14">
    <source>
        <dbReference type="RefSeq" id="XP_055882507.1"/>
    </source>
</evidence>
<dbReference type="Proteomes" id="UP000076420">
    <property type="component" value="Unassembled WGS sequence"/>
</dbReference>
<keyword evidence="3 6" id="KW-0812">Transmembrane</keyword>
<accession>A0A2C9LZA8</accession>
<evidence type="ECO:0000313" key="8">
    <source>
        <dbReference type="Proteomes" id="UP000076420"/>
    </source>
</evidence>
<proteinExistence type="inferred from homology"/>
<evidence type="ECO:0000256" key="5">
    <source>
        <dbReference type="ARBA" id="ARBA00023136"/>
    </source>
</evidence>
<dbReference type="InterPro" id="IPR018781">
    <property type="entry name" value="TPRA1/CAND2/CAND8"/>
</dbReference>
<gene>
    <name evidence="7" type="primary">106056537</name>
    <name evidence="10 11 12 13 14 15" type="synonym">LOC106056537</name>
</gene>
<evidence type="ECO:0000256" key="1">
    <source>
        <dbReference type="ARBA" id="ARBA00004141"/>
    </source>
</evidence>
<evidence type="ECO:0000313" key="7">
    <source>
        <dbReference type="EnsemblMetazoa" id="BGLB036725-PA"/>
    </source>
</evidence>
<evidence type="ECO:0000256" key="6">
    <source>
        <dbReference type="SAM" id="Phobius"/>
    </source>
</evidence>
<dbReference type="RefSeq" id="XP_055882506.1">
    <property type="nucleotide sequence ID" value="XM_056026531.1"/>
</dbReference>
<keyword evidence="4 6" id="KW-1133">Transmembrane helix</keyword>
<reference evidence="7" key="1">
    <citation type="submission" date="2020-05" db="UniProtKB">
        <authorList>
            <consortium name="EnsemblMetazoa"/>
        </authorList>
    </citation>
    <scope>IDENTIFICATION</scope>
    <source>
        <strain evidence="7">BB02</strain>
    </source>
</reference>
<keyword evidence="5 6" id="KW-0472">Membrane</keyword>
<dbReference type="OMA" id="DRWKSIN"/>
<dbReference type="Pfam" id="PF10160">
    <property type="entry name" value="Tmemb_40"/>
    <property type="match status" value="1"/>
</dbReference>
<sequence length="373" mass="42257">MVSNSTESPPIPFETITTLPPCQWILFKDINGSGVKWWDVLILIPNIIFMMFLLLRLPVTIRKLHSTGTPIFAAFYGLILLVSIISLLRCVVAMTVNASISTGIIVDKILWLILKFFLLATELSVVIFGLAFGHLDSRTSIQRVLFVTFSVSLAYSIVQGTLEFEYDHPFTPGNNSNINNSTVSYDMFAQGGMIFLFTTSIFFALVYAIIVILPFTRFRERFFLPTKPLFYYYCSSLAMLNLAQAVASILHYLDVVYSLCVIDATMYLYFSFYNPLVYGVFLWKFFKATQSGVPFSYKHHEDVIDDEHVILPYSNGAAAIKQEEQSPIYSYNSTHFDVPYSPNRRGSSSSDLNSSFKHSVSINSDYYNISVDT</sequence>